<dbReference type="AlphaFoldDB" id="D7MVI1"/>
<dbReference type="Proteomes" id="UP000008694">
    <property type="component" value="Unassembled WGS sequence"/>
</dbReference>
<evidence type="ECO:0000313" key="1">
    <source>
        <dbReference type="EMBL" id="EFH39460.1"/>
    </source>
</evidence>
<accession>D7MVI1</accession>
<name>D7MVI1_ARALL</name>
<dbReference type="HOGENOM" id="CLU_1680325_0_0_1"/>
<dbReference type="EMBL" id="GL348721">
    <property type="protein sequence ID" value="EFH39460.1"/>
    <property type="molecule type" value="Genomic_DNA"/>
</dbReference>
<gene>
    <name evidence="1" type="ORF">ARALYDRAFT_683101</name>
</gene>
<keyword evidence="2" id="KW-1185">Reference proteome</keyword>
<dbReference type="Gramene" id="Al_scaffold_0009_139">
    <property type="protein sequence ID" value="Al_scaffold_0009_139"/>
    <property type="gene ID" value="Al_scaffold_0009_139"/>
</dbReference>
<sequence>MWHYLGLGFGLRSSPQVLRLHDEAGARQAFFPVLVCCGVSDKHGSGDPFSAGETLFSDLLVENIGDGSVKSLMAQPPRWTMWLWQKVLVDRFLGLMLLTDCLSHHPSLPAVSCLQRTGYEGCWYLEEFWVEGLKGQGLGNVLVILLGRGLDREGGRE</sequence>
<protein>
    <submittedName>
        <fullName evidence="1">Predicted protein</fullName>
    </submittedName>
</protein>
<reference evidence="2" key="1">
    <citation type="journal article" date="2011" name="Nat. Genet.">
        <title>The Arabidopsis lyrata genome sequence and the basis of rapid genome size change.</title>
        <authorList>
            <person name="Hu T.T."/>
            <person name="Pattyn P."/>
            <person name="Bakker E.G."/>
            <person name="Cao J."/>
            <person name="Cheng J.-F."/>
            <person name="Clark R.M."/>
            <person name="Fahlgren N."/>
            <person name="Fawcett J.A."/>
            <person name="Grimwood J."/>
            <person name="Gundlach H."/>
            <person name="Haberer G."/>
            <person name="Hollister J.D."/>
            <person name="Ossowski S."/>
            <person name="Ottilar R.P."/>
            <person name="Salamov A.A."/>
            <person name="Schneeberger K."/>
            <person name="Spannagl M."/>
            <person name="Wang X."/>
            <person name="Yang L."/>
            <person name="Nasrallah M.E."/>
            <person name="Bergelson J."/>
            <person name="Carrington J.C."/>
            <person name="Gaut B.S."/>
            <person name="Schmutz J."/>
            <person name="Mayer K.F.X."/>
            <person name="Van de Peer Y."/>
            <person name="Grigoriev I.V."/>
            <person name="Nordborg M."/>
            <person name="Weigel D."/>
            <person name="Guo Y.-L."/>
        </authorList>
    </citation>
    <scope>NUCLEOTIDE SEQUENCE [LARGE SCALE GENOMIC DNA]</scope>
    <source>
        <strain evidence="2">cv. MN47</strain>
    </source>
</reference>
<organism evidence="2">
    <name type="scientific">Arabidopsis lyrata subsp. lyrata</name>
    <name type="common">Lyre-leaved rock-cress</name>
    <dbReference type="NCBI Taxonomy" id="81972"/>
    <lineage>
        <taxon>Eukaryota</taxon>
        <taxon>Viridiplantae</taxon>
        <taxon>Streptophyta</taxon>
        <taxon>Embryophyta</taxon>
        <taxon>Tracheophyta</taxon>
        <taxon>Spermatophyta</taxon>
        <taxon>Magnoliopsida</taxon>
        <taxon>eudicotyledons</taxon>
        <taxon>Gunneridae</taxon>
        <taxon>Pentapetalae</taxon>
        <taxon>rosids</taxon>
        <taxon>malvids</taxon>
        <taxon>Brassicales</taxon>
        <taxon>Brassicaceae</taxon>
        <taxon>Camelineae</taxon>
        <taxon>Arabidopsis</taxon>
    </lineage>
</organism>
<proteinExistence type="predicted"/>
<evidence type="ECO:0000313" key="2">
    <source>
        <dbReference type="Proteomes" id="UP000008694"/>
    </source>
</evidence>